<comment type="caution">
    <text evidence="1">The sequence shown here is derived from an EMBL/GenBank/DDBJ whole genome shotgun (WGS) entry which is preliminary data.</text>
</comment>
<sequence length="654" mass="72966">MVSIFKEVIRATRPFSIPIEKSCGSSTGLLKTFIPFSQLQEIKLLEQKINSILDSCISVTQLKQVHAQIVRKGLDQCCFVLAKLVRMLTKFEVPMDPYPRNILSQVHFANPFMYTSLIRGYLIQGSFEKSVSLYGEMWREGISPVSFTITAFFKACGAELNVDLGRQFHGQIMKFGGFTQDIYVGNTLIDMYVKCGWLDCGRQVFDEMPERDLISWTTLIVAYAKRGNMLAAVELFDRLPVKDMVACTAMVTGFAQNGQPREALEYFEKMQSMGVDTDEVTLAGVISACAQLGAAKYASWIRDVAEKSGFGPADSVVVGSALIDMYSKCGSVEEAYNVFIIMRVRNVFSYSSMILGFAIHGCAKEAIALFEEMLKTDVKPNAVTFLAVLTACSHAGFVEQGQQFFEMMEKRSCCAPQEDHYACLVDLLGRAGRFEDALELIKTMPMKSNGGVWGALLGACRIHVNPDVAEIAAGHLFELDPNHVGNYVLLSIIYASAGRWKDVSRIRKLIRTKGLIKNPACSLVEGEKGVIHEFYSDDLTHPKSAEIREELQGLLHKLKLQGYQPLLSSAPYDVSDEDKKRILMAHSEKLALGYMLLTTDAGSVIRIIKNLRTCEDCHSFMCAASQVTGREIIIRDNMRFHHFQNGTCSCNNFW</sequence>
<protein>
    <submittedName>
        <fullName evidence="1">Uncharacterized protein</fullName>
    </submittedName>
</protein>
<name>A0ACC0CGY5_CATRO</name>
<reference evidence="2" key="1">
    <citation type="journal article" date="2023" name="Nat. Plants">
        <title>Single-cell RNA sequencing provides a high-resolution roadmap for understanding the multicellular compartmentation of specialized metabolism.</title>
        <authorList>
            <person name="Sun S."/>
            <person name="Shen X."/>
            <person name="Li Y."/>
            <person name="Li Y."/>
            <person name="Wang S."/>
            <person name="Li R."/>
            <person name="Zhang H."/>
            <person name="Shen G."/>
            <person name="Guo B."/>
            <person name="Wei J."/>
            <person name="Xu J."/>
            <person name="St-Pierre B."/>
            <person name="Chen S."/>
            <person name="Sun C."/>
        </authorList>
    </citation>
    <scope>NUCLEOTIDE SEQUENCE [LARGE SCALE GENOMIC DNA]</scope>
</reference>
<organism evidence="1 2">
    <name type="scientific">Catharanthus roseus</name>
    <name type="common">Madagascar periwinkle</name>
    <name type="synonym">Vinca rosea</name>
    <dbReference type="NCBI Taxonomy" id="4058"/>
    <lineage>
        <taxon>Eukaryota</taxon>
        <taxon>Viridiplantae</taxon>
        <taxon>Streptophyta</taxon>
        <taxon>Embryophyta</taxon>
        <taxon>Tracheophyta</taxon>
        <taxon>Spermatophyta</taxon>
        <taxon>Magnoliopsida</taxon>
        <taxon>eudicotyledons</taxon>
        <taxon>Gunneridae</taxon>
        <taxon>Pentapetalae</taxon>
        <taxon>asterids</taxon>
        <taxon>lamiids</taxon>
        <taxon>Gentianales</taxon>
        <taxon>Apocynaceae</taxon>
        <taxon>Rauvolfioideae</taxon>
        <taxon>Vinceae</taxon>
        <taxon>Catharanthinae</taxon>
        <taxon>Catharanthus</taxon>
    </lineage>
</organism>
<proteinExistence type="predicted"/>
<dbReference type="EMBL" id="CM044701">
    <property type="protein sequence ID" value="KAI5684151.1"/>
    <property type="molecule type" value="Genomic_DNA"/>
</dbReference>
<dbReference type="Proteomes" id="UP001060085">
    <property type="component" value="Linkage Group LG01"/>
</dbReference>
<keyword evidence="2" id="KW-1185">Reference proteome</keyword>
<gene>
    <name evidence="1" type="ORF">M9H77_05379</name>
</gene>
<evidence type="ECO:0000313" key="1">
    <source>
        <dbReference type="EMBL" id="KAI5684151.1"/>
    </source>
</evidence>
<evidence type="ECO:0000313" key="2">
    <source>
        <dbReference type="Proteomes" id="UP001060085"/>
    </source>
</evidence>
<accession>A0ACC0CGY5</accession>